<comment type="caution">
    <text evidence="2">The sequence shown here is derived from an EMBL/GenBank/DDBJ whole genome shotgun (WGS) entry which is preliminary data.</text>
</comment>
<accession>A0A3E1QDV5</accession>
<evidence type="ECO:0000313" key="3">
    <source>
        <dbReference type="Proteomes" id="UP000261082"/>
    </source>
</evidence>
<dbReference type="AlphaFoldDB" id="A0A3E1QDV5"/>
<reference evidence="2 3" key="1">
    <citation type="journal article" date="2007" name="Int. J. Syst. Evol. Microbiol.">
        <title>Marixanthomonas ophiurae gen. nov., sp. nov., a marine bacterium of the family Flavobacteriaceae isolated from a deep-sea brittle star.</title>
        <authorList>
            <person name="Romanenko L.A."/>
            <person name="Uchino M."/>
            <person name="Frolova G.M."/>
            <person name="Mikhailov V.V."/>
        </authorList>
    </citation>
    <scope>NUCLEOTIDE SEQUENCE [LARGE SCALE GENOMIC DNA]</scope>
    <source>
        <strain evidence="2 3">KMM 3046</strain>
    </source>
</reference>
<feature type="domain" description="5-hmdU DNA kinase helical" evidence="1">
    <location>
        <begin position="24"/>
        <end position="304"/>
    </location>
</feature>
<dbReference type="RefSeq" id="WP_117159382.1">
    <property type="nucleotide sequence ID" value="NZ_QVID01000001.1"/>
</dbReference>
<name>A0A3E1QDV5_9FLAO</name>
<dbReference type="OrthoDB" id="3333864at2"/>
<dbReference type="Proteomes" id="UP000261082">
    <property type="component" value="Unassembled WGS sequence"/>
</dbReference>
<protein>
    <recommendedName>
        <fullName evidence="1">5-hmdU DNA kinase helical domain-containing protein</fullName>
    </recommendedName>
</protein>
<dbReference type="InterPro" id="IPR040684">
    <property type="entry name" value="HMUDK_hel"/>
</dbReference>
<keyword evidence="3" id="KW-1185">Reference proteome</keyword>
<organism evidence="2 3">
    <name type="scientific">Marixanthomonas ophiurae</name>
    <dbReference type="NCBI Taxonomy" id="387659"/>
    <lineage>
        <taxon>Bacteria</taxon>
        <taxon>Pseudomonadati</taxon>
        <taxon>Bacteroidota</taxon>
        <taxon>Flavobacteriia</taxon>
        <taxon>Flavobacteriales</taxon>
        <taxon>Flavobacteriaceae</taxon>
        <taxon>Marixanthomonas</taxon>
    </lineage>
</organism>
<proteinExistence type="predicted"/>
<gene>
    <name evidence="2" type="ORF">DZ858_09865</name>
</gene>
<dbReference type="Pfam" id="PF18723">
    <property type="entry name" value="HMUDK_hel"/>
    <property type="match status" value="1"/>
</dbReference>
<evidence type="ECO:0000313" key="2">
    <source>
        <dbReference type="EMBL" id="RFN60323.1"/>
    </source>
</evidence>
<evidence type="ECO:0000259" key="1">
    <source>
        <dbReference type="Pfam" id="PF18723"/>
    </source>
</evidence>
<dbReference type="EMBL" id="QVID01000001">
    <property type="protein sequence ID" value="RFN60323.1"/>
    <property type="molecule type" value="Genomic_DNA"/>
</dbReference>
<sequence>MSVSKKNINSGVTIISPLSPIKTTEVYDTYWKFAALRQEAFFNKIENKGCPWSNDSIINTYRFTNAYRAADRVSQYLIRDVIYREEYSDSPKEILFRILLFKLFNKIDTWELILAHIPNPTFEYYDFNVYNDILNAAFNAGETIYSAAYIMPSVKSSFGYTRKHSNHLKLIELMLNDKAEEQLSNANNMQKAFEIIKSFPGLGNFLAYQLLIDINYSRIINFSESEFVMPGPGALGGISKCFTDTAGLNEKEIIKLVTDRQEIEFERLGLNFKSLWGRDLQLIDCQNLFCEVDKYSRVRHPEITGNSKRTRIKQKYKRNHQPIEYWFPPKWNINSRIAEDLTYQNQI</sequence>